<dbReference type="EMBL" id="CP034328">
    <property type="protein sequence ID" value="AZL57776.1"/>
    <property type="molecule type" value="Genomic_DNA"/>
</dbReference>
<gene>
    <name evidence="6" type="ORF">EI545_02305</name>
</gene>
<evidence type="ECO:0000313" key="6">
    <source>
        <dbReference type="EMBL" id="AZL57776.1"/>
    </source>
</evidence>
<dbReference type="InterPro" id="IPR014819">
    <property type="entry name" value="PriCT_2"/>
</dbReference>
<dbReference type="PANTHER" id="PTHR35372">
    <property type="entry name" value="ATP BINDING PROTEIN-RELATED"/>
    <property type="match status" value="1"/>
</dbReference>
<keyword evidence="7" id="KW-1185">Reference proteome</keyword>
<organism evidence="6 7">
    <name type="scientific">Tabrizicola piscis</name>
    <dbReference type="NCBI Taxonomy" id="2494374"/>
    <lineage>
        <taxon>Bacteria</taxon>
        <taxon>Pseudomonadati</taxon>
        <taxon>Pseudomonadota</taxon>
        <taxon>Alphaproteobacteria</taxon>
        <taxon>Rhodobacterales</taxon>
        <taxon>Paracoccaceae</taxon>
        <taxon>Tabrizicola</taxon>
    </lineage>
</organism>
<name>A0A3S8U2H7_9RHOB</name>
<dbReference type="SUPFAM" id="SSF52540">
    <property type="entry name" value="P-loop containing nucleoside triphosphate hydrolases"/>
    <property type="match status" value="1"/>
</dbReference>
<dbReference type="InterPro" id="IPR045455">
    <property type="entry name" value="NrS-1_pol-like_helicase"/>
</dbReference>
<evidence type="ECO:0000259" key="5">
    <source>
        <dbReference type="PROSITE" id="PS51206"/>
    </source>
</evidence>
<dbReference type="PROSITE" id="PS51206">
    <property type="entry name" value="SF3_HELICASE_1"/>
    <property type="match status" value="1"/>
</dbReference>
<evidence type="ECO:0000256" key="1">
    <source>
        <dbReference type="ARBA" id="ARBA00022741"/>
    </source>
</evidence>
<dbReference type="NCBIfam" id="TIGR01613">
    <property type="entry name" value="primase_Cterm"/>
    <property type="match status" value="1"/>
</dbReference>
<dbReference type="SMART" id="SM00885">
    <property type="entry name" value="D5_N"/>
    <property type="match status" value="1"/>
</dbReference>
<dbReference type="Proteomes" id="UP000282002">
    <property type="component" value="Chromosome"/>
</dbReference>
<proteinExistence type="predicted"/>
<dbReference type="InterPro" id="IPR014818">
    <property type="entry name" value="Phage/plasmid_primase_P4_C"/>
</dbReference>
<dbReference type="InterPro" id="IPR006500">
    <property type="entry name" value="Helicase_put_C_phage/plasmid"/>
</dbReference>
<dbReference type="Pfam" id="PF08706">
    <property type="entry name" value="D5_N"/>
    <property type="match status" value="1"/>
</dbReference>
<reference evidence="6 7" key="1">
    <citation type="submission" date="2018-12" db="EMBL/GenBank/DDBJ databases">
        <title>Complete genome sequencing of Tabrizicola sp. K13M18.</title>
        <authorList>
            <person name="Bae J.-W."/>
        </authorList>
    </citation>
    <scope>NUCLEOTIDE SEQUENCE [LARGE SCALE GENOMIC DNA]</scope>
    <source>
        <strain evidence="6 7">K13M18</strain>
    </source>
</reference>
<feature type="region of interest" description="Disordered" evidence="4">
    <location>
        <begin position="333"/>
        <end position="366"/>
    </location>
</feature>
<dbReference type="Pfam" id="PF08707">
    <property type="entry name" value="PriCT_2"/>
    <property type="match status" value="1"/>
</dbReference>
<keyword evidence="2" id="KW-0378">Hydrolase</keyword>
<dbReference type="InterPro" id="IPR027417">
    <property type="entry name" value="P-loop_NTPase"/>
</dbReference>
<dbReference type="GO" id="GO:0005524">
    <property type="term" value="F:ATP binding"/>
    <property type="evidence" value="ECO:0007669"/>
    <property type="project" value="UniProtKB-KW"/>
</dbReference>
<evidence type="ECO:0000256" key="3">
    <source>
        <dbReference type="ARBA" id="ARBA00022840"/>
    </source>
</evidence>
<dbReference type="KEGG" id="taw:EI545_02305"/>
<dbReference type="Pfam" id="PF19263">
    <property type="entry name" value="DUF5906"/>
    <property type="match status" value="1"/>
</dbReference>
<evidence type="ECO:0000313" key="7">
    <source>
        <dbReference type="Proteomes" id="UP000282002"/>
    </source>
</evidence>
<dbReference type="CDD" id="cd04859">
    <property type="entry name" value="Prim_Pol"/>
    <property type="match status" value="1"/>
</dbReference>
<feature type="domain" description="SF3 helicase" evidence="5">
    <location>
        <begin position="542"/>
        <end position="701"/>
    </location>
</feature>
<dbReference type="Gene3D" id="3.40.50.300">
    <property type="entry name" value="P-loop containing nucleotide triphosphate hydrolases"/>
    <property type="match status" value="1"/>
</dbReference>
<dbReference type="GO" id="GO:0016817">
    <property type="term" value="F:hydrolase activity, acting on acid anhydrides"/>
    <property type="evidence" value="ECO:0007669"/>
    <property type="project" value="InterPro"/>
</dbReference>
<dbReference type="Pfam" id="PF09250">
    <property type="entry name" value="Prim-Pol"/>
    <property type="match status" value="1"/>
</dbReference>
<dbReference type="InterPro" id="IPR051620">
    <property type="entry name" value="ORF904-like_C"/>
</dbReference>
<dbReference type="InterPro" id="IPR015330">
    <property type="entry name" value="DNA_primase/pol_bifunc_N"/>
</dbReference>
<feature type="compositionally biased region" description="Gly residues" evidence="4">
    <location>
        <begin position="339"/>
        <end position="348"/>
    </location>
</feature>
<dbReference type="OrthoDB" id="9763644at2"/>
<dbReference type="SUPFAM" id="SSF56747">
    <property type="entry name" value="Prim-pol domain"/>
    <property type="match status" value="1"/>
</dbReference>
<dbReference type="AlphaFoldDB" id="A0A3S8U2H7"/>
<evidence type="ECO:0000256" key="2">
    <source>
        <dbReference type="ARBA" id="ARBA00022801"/>
    </source>
</evidence>
<accession>A0A3S8U2H7</accession>
<sequence length="818" mass="89074">MAPDGWIHPVLPGRCRSVRDPFQLREACMNGPHHFDAPCLASALEYARRGWHVFPAPAGEKKSHTSAQFGNGERWGGTTDPTLIRNYWRQWPSANVGIACGPASGLLVIECDTPEGHAVDGIASMQKLIAAHGPLPDTIEALSPSGSWHLYFKYPASLEIGNSASLIAPGVDVRGEGGMVIGVPSVKPGKAEPYRWKNPPGLFELADCPDWLLQLCTKKKEKVADETGFHFDTGTSYSTTGTAEVEDLLSWIDPDAGGYYAWLDVLMGLHHHFRGSGEGLGLADDWSRQGAKYKPGEVAEKWAGFDANGKKTLSTVAAMARQNGADLSAIARKHRSSGAAGGGPGGQSETGSESAPPNDGTNGEIDLSHDALARDLGQRGWNRDAKFVAVQGRWYLWDGRRWAVDDCLRHMTLVRGFLQQRACELRAWADAKAEGLSEAESEKITAWATREGRSLRSANTVAAVSTLARSNPASVTLADAFDADLFLLGTPGGTVDLKTGMLRPARREDMISKLTAVTPAPVGTRAPTWLQFLDEVLDGDIETIEFLQRAAGYALTGLTTEHKLLFLYGTGRNGKSTFLEALQWLWGDYARRSAATTFLSSVGERHPTDVAGLAGARLVVGSELPKGKCWDEAVLKDLTGGDKMTARFMRGDFFDFVPQMTLMIAGNNMPSLRGVDEALRARMVLVPFTVTIPAEKRDPKLAEKLRAEGPAILRWAIEGALEWQRRGLAVPARVAAASTEYLDGEDLLGQFLADETVRAPGEFLYTTDLHQRFRQWAELQGLGSWTSHTLTKEMKSRGFQDSRRSAGRGFFDLRLARS</sequence>
<dbReference type="SMART" id="SM00943">
    <property type="entry name" value="Prim-Pol"/>
    <property type="match status" value="1"/>
</dbReference>
<keyword evidence="1" id="KW-0547">Nucleotide-binding</keyword>
<keyword evidence="3" id="KW-0067">ATP-binding</keyword>
<dbReference type="InterPro" id="IPR014015">
    <property type="entry name" value="Helicase_SF3_DNA-vir"/>
</dbReference>
<dbReference type="PANTHER" id="PTHR35372:SF2">
    <property type="entry name" value="SF3 HELICASE DOMAIN-CONTAINING PROTEIN"/>
    <property type="match status" value="1"/>
</dbReference>
<protein>
    <recommendedName>
        <fullName evidence="5">SF3 helicase domain-containing protein</fullName>
    </recommendedName>
</protein>
<evidence type="ECO:0000256" key="4">
    <source>
        <dbReference type="SAM" id="MobiDB-lite"/>
    </source>
</evidence>